<dbReference type="EMBL" id="KI392591">
    <property type="protein sequence ID" value="ERN13152.1"/>
    <property type="molecule type" value="Genomic_DNA"/>
</dbReference>
<organism evidence="3 4">
    <name type="scientific">Amborella trichopoda</name>
    <dbReference type="NCBI Taxonomy" id="13333"/>
    <lineage>
        <taxon>Eukaryota</taxon>
        <taxon>Viridiplantae</taxon>
        <taxon>Streptophyta</taxon>
        <taxon>Embryophyta</taxon>
        <taxon>Tracheophyta</taxon>
        <taxon>Spermatophyta</taxon>
        <taxon>Magnoliopsida</taxon>
        <taxon>Amborellales</taxon>
        <taxon>Amborellaceae</taxon>
        <taxon>Amborella</taxon>
    </lineage>
</organism>
<accession>W1PT13</accession>
<feature type="transmembrane region" description="Helical" evidence="2">
    <location>
        <begin position="239"/>
        <end position="259"/>
    </location>
</feature>
<protein>
    <submittedName>
        <fullName evidence="3">Uncharacterized protein</fullName>
    </submittedName>
</protein>
<feature type="region of interest" description="Disordered" evidence="1">
    <location>
        <begin position="62"/>
        <end position="97"/>
    </location>
</feature>
<dbReference type="Gramene" id="ERN13152">
    <property type="protein sequence ID" value="ERN13152"/>
    <property type="gene ID" value="AMTR_s00040p00196200"/>
</dbReference>
<feature type="compositionally biased region" description="Polar residues" evidence="1">
    <location>
        <begin position="75"/>
        <end position="91"/>
    </location>
</feature>
<gene>
    <name evidence="3" type="ORF">AMTR_s00040p00196200</name>
</gene>
<feature type="region of interest" description="Disordered" evidence="1">
    <location>
        <begin position="119"/>
        <end position="144"/>
    </location>
</feature>
<name>W1PT13_AMBTC</name>
<keyword evidence="4" id="KW-1185">Reference proteome</keyword>
<keyword evidence="2" id="KW-1133">Transmembrane helix</keyword>
<dbReference type="AlphaFoldDB" id="W1PT13"/>
<evidence type="ECO:0000256" key="1">
    <source>
        <dbReference type="SAM" id="MobiDB-lite"/>
    </source>
</evidence>
<dbReference type="eggNOG" id="ENOG502SFHV">
    <property type="taxonomic scope" value="Eukaryota"/>
</dbReference>
<reference evidence="4" key="1">
    <citation type="journal article" date="2013" name="Science">
        <title>The Amborella genome and the evolution of flowering plants.</title>
        <authorList>
            <consortium name="Amborella Genome Project"/>
        </authorList>
    </citation>
    <scope>NUCLEOTIDE SEQUENCE [LARGE SCALE GENOMIC DNA]</scope>
</reference>
<feature type="transmembrane region" description="Helical" evidence="2">
    <location>
        <begin position="211"/>
        <end position="233"/>
    </location>
</feature>
<sequence>MAMVLGGLSITPSPISTAKFGITNNNSSSLTLNPRPSSNFNQSSSSLAAPSIFQPLETSATSSLPATFRRDASAPSPTTFGPPETVTTPSFPANFRLASPAQSTSPAFFRHRTPPPYHYRPYSSYSNPAGPQSPPFSGGPNPTHQLFHPFSDGSTSHIGSSYGHIPATRICNIRTFPVNRLGCQRSSRMISDGEGEAGAGRWTAEIGKLRAAFLPFMAMAATSYAVAAISGVAKDPSHIRFVVLGFLISDTHIPVFLFLTPRWME</sequence>
<dbReference type="HOGENOM" id="CLU_1051057_0_0_1"/>
<evidence type="ECO:0000256" key="2">
    <source>
        <dbReference type="SAM" id="Phobius"/>
    </source>
</evidence>
<keyword evidence="2" id="KW-0472">Membrane</keyword>
<proteinExistence type="predicted"/>
<evidence type="ECO:0000313" key="3">
    <source>
        <dbReference type="EMBL" id="ERN13152.1"/>
    </source>
</evidence>
<keyword evidence="2" id="KW-0812">Transmembrane</keyword>
<evidence type="ECO:0000313" key="4">
    <source>
        <dbReference type="Proteomes" id="UP000017836"/>
    </source>
</evidence>
<dbReference type="Proteomes" id="UP000017836">
    <property type="component" value="Unassembled WGS sequence"/>
</dbReference>